<dbReference type="InterPro" id="IPR009053">
    <property type="entry name" value="Prefoldin"/>
</dbReference>
<name>A0A2A2J308_9BILA</name>
<dbReference type="Proteomes" id="UP000218231">
    <property type="component" value="Unassembled WGS sequence"/>
</dbReference>
<evidence type="ECO:0000313" key="2">
    <source>
        <dbReference type="EMBL" id="PAV56017.1"/>
    </source>
</evidence>
<evidence type="ECO:0000313" key="3">
    <source>
        <dbReference type="Proteomes" id="UP000218231"/>
    </source>
</evidence>
<comment type="caution">
    <text evidence="2">The sequence shown here is derived from an EMBL/GenBank/DDBJ whole genome shotgun (WGS) entry which is preliminary data.</text>
</comment>
<dbReference type="Gene3D" id="1.10.287.370">
    <property type="match status" value="1"/>
</dbReference>
<accession>A0A2A2J308</accession>
<dbReference type="CDD" id="cd23158">
    <property type="entry name" value="Prefoldin_UXT"/>
    <property type="match status" value="1"/>
</dbReference>
<gene>
    <name evidence="2" type="ORF">WR25_14372</name>
</gene>
<evidence type="ECO:0000256" key="1">
    <source>
        <dbReference type="ARBA" id="ARBA00011695"/>
    </source>
</evidence>
<comment type="subunit">
    <text evidence="1">Heterohexamer of two PFD-alpha type and four PFD-beta type subunits.</text>
</comment>
<protein>
    <recommendedName>
        <fullName evidence="4">Prefoldin subunit 3</fullName>
    </recommendedName>
</protein>
<dbReference type="EMBL" id="LIAE01010731">
    <property type="protein sequence ID" value="PAV56017.1"/>
    <property type="molecule type" value="Genomic_DNA"/>
</dbReference>
<dbReference type="OrthoDB" id="433124at2759"/>
<dbReference type="Pfam" id="PF02996">
    <property type="entry name" value="Prefoldin"/>
    <property type="match status" value="1"/>
</dbReference>
<keyword evidence="3" id="KW-1185">Reference proteome</keyword>
<sequence>MPSTKKPDVQKYLDFIEKTLKPDYAKALSYIDRILNERAEYEVLLVAITKIKESNPDPLQMKVDLGCGTFVNADAERNDRVIVKLMDGLFAELTLDRAIPFVEKQISLLGERAEARNRVASQIRAHMDLVLSTISELQNL</sequence>
<dbReference type="STRING" id="2018661.A0A2A2J308"/>
<dbReference type="InterPro" id="IPR004127">
    <property type="entry name" value="Prefoldin_subunit_alpha"/>
</dbReference>
<evidence type="ECO:0008006" key="4">
    <source>
        <dbReference type="Google" id="ProtNLM"/>
    </source>
</evidence>
<dbReference type="AlphaFoldDB" id="A0A2A2J308"/>
<reference evidence="2 3" key="1">
    <citation type="journal article" date="2017" name="Curr. Biol.">
        <title>Genome architecture and evolution of a unichromosomal asexual nematode.</title>
        <authorList>
            <person name="Fradin H."/>
            <person name="Zegar C."/>
            <person name="Gutwein M."/>
            <person name="Lucas J."/>
            <person name="Kovtun M."/>
            <person name="Corcoran D."/>
            <person name="Baugh L.R."/>
            <person name="Kiontke K."/>
            <person name="Gunsalus K."/>
            <person name="Fitch D.H."/>
            <person name="Piano F."/>
        </authorList>
    </citation>
    <scope>NUCLEOTIDE SEQUENCE [LARGE SCALE GENOMIC DNA]</scope>
    <source>
        <strain evidence="2">PF1309</strain>
    </source>
</reference>
<organism evidence="2 3">
    <name type="scientific">Diploscapter pachys</name>
    <dbReference type="NCBI Taxonomy" id="2018661"/>
    <lineage>
        <taxon>Eukaryota</taxon>
        <taxon>Metazoa</taxon>
        <taxon>Ecdysozoa</taxon>
        <taxon>Nematoda</taxon>
        <taxon>Chromadorea</taxon>
        <taxon>Rhabditida</taxon>
        <taxon>Rhabditina</taxon>
        <taxon>Rhabditomorpha</taxon>
        <taxon>Rhabditoidea</taxon>
        <taxon>Rhabditidae</taxon>
        <taxon>Diploscapter</taxon>
    </lineage>
</organism>
<dbReference type="SUPFAM" id="SSF46579">
    <property type="entry name" value="Prefoldin"/>
    <property type="match status" value="1"/>
</dbReference>
<proteinExistence type="predicted"/>